<dbReference type="RefSeq" id="WP_112881114.1">
    <property type="nucleotide sequence ID" value="NZ_QLUW01000001.1"/>
</dbReference>
<evidence type="ECO:0000256" key="1">
    <source>
        <dbReference type="ARBA" id="ARBA00004651"/>
    </source>
</evidence>
<evidence type="ECO:0000256" key="6">
    <source>
        <dbReference type="SAM" id="Phobius"/>
    </source>
</evidence>
<dbReference type="GO" id="GO:0015171">
    <property type="term" value="F:amino acid transmembrane transporter activity"/>
    <property type="evidence" value="ECO:0007669"/>
    <property type="project" value="TreeGrafter"/>
</dbReference>
<feature type="transmembrane region" description="Helical" evidence="6">
    <location>
        <begin position="38"/>
        <end position="59"/>
    </location>
</feature>
<evidence type="ECO:0000313" key="8">
    <source>
        <dbReference type="Proteomes" id="UP000249260"/>
    </source>
</evidence>
<name>A0A328U606_9BACL</name>
<evidence type="ECO:0000256" key="5">
    <source>
        <dbReference type="ARBA" id="ARBA00023136"/>
    </source>
</evidence>
<proteinExistence type="predicted"/>
<comment type="subcellular location">
    <subcellularLocation>
        <location evidence="1">Cell membrane</location>
        <topology evidence="1">Multi-pass membrane protein</topology>
    </subcellularLocation>
</comment>
<keyword evidence="5 6" id="KW-0472">Membrane</keyword>
<dbReference type="GO" id="GO:0005886">
    <property type="term" value="C:plasma membrane"/>
    <property type="evidence" value="ECO:0007669"/>
    <property type="project" value="UniProtKB-SubCell"/>
</dbReference>
<evidence type="ECO:0000256" key="4">
    <source>
        <dbReference type="ARBA" id="ARBA00022989"/>
    </source>
</evidence>
<protein>
    <submittedName>
        <fullName evidence="7">LysE family translocator</fullName>
    </submittedName>
</protein>
<feature type="transmembrane region" description="Helical" evidence="6">
    <location>
        <begin position="107"/>
        <end position="132"/>
    </location>
</feature>
<keyword evidence="2" id="KW-1003">Cell membrane</keyword>
<dbReference type="InterPro" id="IPR001123">
    <property type="entry name" value="LeuE-type"/>
</dbReference>
<dbReference type="OrthoDB" id="7874789at2"/>
<organism evidence="7 8">
    <name type="scientific">Paenibacillus montanisoli</name>
    <dbReference type="NCBI Taxonomy" id="2081970"/>
    <lineage>
        <taxon>Bacteria</taxon>
        <taxon>Bacillati</taxon>
        <taxon>Bacillota</taxon>
        <taxon>Bacilli</taxon>
        <taxon>Bacillales</taxon>
        <taxon>Paenibacillaceae</taxon>
        <taxon>Paenibacillus</taxon>
    </lineage>
</organism>
<dbReference type="AlphaFoldDB" id="A0A328U606"/>
<dbReference type="EMBL" id="QLUW01000001">
    <property type="protein sequence ID" value="RAP77990.1"/>
    <property type="molecule type" value="Genomic_DNA"/>
</dbReference>
<feature type="transmembrane region" description="Helical" evidence="6">
    <location>
        <begin position="180"/>
        <end position="198"/>
    </location>
</feature>
<dbReference type="Proteomes" id="UP000249260">
    <property type="component" value="Unassembled WGS sequence"/>
</dbReference>
<dbReference type="Pfam" id="PF01810">
    <property type="entry name" value="LysE"/>
    <property type="match status" value="1"/>
</dbReference>
<keyword evidence="4 6" id="KW-1133">Transmembrane helix</keyword>
<comment type="caution">
    <text evidence="7">The sequence shown here is derived from an EMBL/GenBank/DDBJ whole genome shotgun (WGS) entry which is preliminary data.</text>
</comment>
<dbReference type="PANTHER" id="PTHR30086:SF20">
    <property type="entry name" value="ARGININE EXPORTER PROTEIN ARGO-RELATED"/>
    <property type="match status" value="1"/>
</dbReference>
<evidence type="ECO:0000256" key="2">
    <source>
        <dbReference type="ARBA" id="ARBA00022475"/>
    </source>
</evidence>
<reference evidence="7 8" key="1">
    <citation type="submission" date="2018-06" db="EMBL/GenBank/DDBJ databases">
        <title>Paenibacillus montanisoli sp. nov., isolated from mountain area soil.</title>
        <authorList>
            <person name="Wu M."/>
        </authorList>
    </citation>
    <scope>NUCLEOTIDE SEQUENCE [LARGE SCALE GENOMIC DNA]</scope>
    <source>
        <strain evidence="7 8">RA17</strain>
    </source>
</reference>
<keyword evidence="3 6" id="KW-0812">Transmembrane</keyword>
<feature type="transmembrane region" description="Helical" evidence="6">
    <location>
        <begin position="6"/>
        <end position="26"/>
    </location>
</feature>
<evidence type="ECO:0000256" key="3">
    <source>
        <dbReference type="ARBA" id="ARBA00022692"/>
    </source>
</evidence>
<feature type="transmembrane region" description="Helical" evidence="6">
    <location>
        <begin position="144"/>
        <end position="168"/>
    </location>
</feature>
<dbReference type="PANTHER" id="PTHR30086">
    <property type="entry name" value="ARGININE EXPORTER PROTEIN ARGO"/>
    <property type="match status" value="1"/>
</dbReference>
<feature type="transmembrane region" description="Helical" evidence="6">
    <location>
        <begin position="71"/>
        <end position="86"/>
    </location>
</feature>
<evidence type="ECO:0000313" key="7">
    <source>
        <dbReference type="EMBL" id="RAP77990.1"/>
    </source>
</evidence>
<keyword evidence="8" id="KW-1185">Reference proteome</keyword>
<accession>A0A328U606</accession>
<sequence length="203" mass="21432">MSIALKGIIIGLSIAAPVGPIGILCMKRTINQGRLYGLMAGLGAATADGIYGLIAAFGFDAIASGLMAQQLWIRLIGGLFLCYLGYQSFRSGAADAGAEPRLSRNAAAAYATTFLLTLTNPMTILSFLGIFAGLNVMQASAADSITLVIGVFAGSMLWWLFLSVVIGAIRQTLNARAMRWINRLSAVILLAFGLYSLYQVVIS</sequence>
<gene>
    <name evidence="7" type="ORF">DL346_05940</name>
</gene>